<dbReference type="Proteomes" id="UP000054270">
    <property type="component" value="Unassembled WGS sequence"/>
</dbReference>
<evidence type="ECO:0000313" key="2">
    <source>
        <dbReference type="EMBL" id="KJA24207.1"/>
    </source>
</evidence>
<feature type="region of interest" description="Disordered" evidence="1">
    <location>
        <begin position="79"/>
        <end position="124"/>
    </location>
</feature>
<sequence>MKLLFQYALKSTSMQTTRTMSSHSSSCNVNGRDHHHISNLNPIEWQPPAKRVKRLFYDPEHMPTMEFVFSEYDSKKGTFAPSLQDAPPSPSFRPHSPSSQYEMSPVVEDPSYYPPRPPQFTTSSIRSGLDERALSNQLQPFSLPDDVMVPCRSSFYPCSPISREDSVGSPLQESMDAYAEADRAFQPFPSPSVNPISPKTHAREEENVLDGAAVQSFESTESLIASLVFSEQSRGTTRGRSSTWSSDVTTVGPSSLPSIPEHKGILFDRFPPKHKPVHVHAAVHRTPSLPFPDDDDALAARFYAAHFSQHITDKGWDTETITDAAHPDDERLRRRDSPGDMATLYEAPWGAGSVTRASSQLSAASCGCAARRSHSISKKDVSGPLEADGDGPVVPEEEGASAAAGARDGRFTTMASVLRHSYVGLSYKVRLALFRAEKTMVKKLHLHRRTQNVDSFGGGDMTYV</sequence>
<gene>
    <name evidence="2" type="ORF">HYPSUDRAFT_76543</name>
</gene>
<feature type="compositionally biased region" description="Polar residues" evidence="1">
    <location>
        <begin position="247"/>
        <end position="257"/>
    </location>
</feature>
<name>A0A0D2LAI5_HYPSF</name>
<evidence type="ECO:0000313" key="3">
    <source>
        <dbReference type="Proteomes" id="UP000054270"/>
    </source>
</evidence>
<feature type="region of interest" description="Disordered" evidence="1">
    <location>
        <begin position="377"/>
        <end position="405"/>
    </location>
</feature>
<accession>A0A0D2LAI5</accession>
<keyword evidence="3" id="KW-1185">Reference proteome</keyword>
<protein>
    <submittedName>
        <fullName evidence="2">Uncharacterized protein</fullName>
    </submittedName>
</protein>
<feature type="region of interest" description="Disordered" evidence="1">
    <location>
        <begin position="235"/>
        <end position="257"/>
    </location>
</feature>
<evidence type="ECO:0000256" key="1">
    <source>
        <dbReference type="SAM" id="MobiDB-lite"/>
    </source>
</evidence>
<dbReference type="AlphaFoldDB" id="A0A0D2LAI5"/>
<proteinExistence type="predicted"/>
<reference evidence="3" key="1">
    <citation type="submission" date="2014-04" db="EMBL/GenBank/DDBJ databases">
        <title>Evolutionary Origins and Diversification of the Mycorrhizal Mutualists.</title>
        <authorList>
            <consortium name="DOE Joint Genome Institute"/>
            <consortium name="Mycorrhizal Genomics Consortium"/>
            <person name="Kohler A."/>
            <person name="Kuo A."/>
            <person name="Nagy L.G."/>
            <person name="Floudas D."/>
            <person name="Copeland A."/>
            <person name="Barry K.W."/>
            <person name="Cichocki N."/>
            <person name="Veneault-Fourrey C."/>
            <person name="LaButti K."/>
            <person name="Lindquist E.A."/>
            <person name="Lipzen A."/>
            <person name="Lundell T."/>
            <person name="Morin E."/>
            <person name="Murat C."/>
            <person name="Riley R."/>
            <person name="Ohm R."/>
            <person name="Sun H."/>
            <person name="Tunlid A."/>
            <person name="Henrissat B."/>
            <person name="Grigoriev I.V."/>
            <person name="Hibbett D.S."/>
            <person name="Martin F."/>
        </authorList>
    </citation>
    <scope>NUCLEOTIDE SEQUENCE [LARGE SCALE GENOMIC DNA]</scope>
    <source>
        <strain evidence="3">FD-334 SS-4</strain>
    </source>
</reference>
<feature type="compositionally biased region" description="Low complexity" evidence="1">
    <location>
        <begin position="235"/>
        <end position="246"/>
    </location>
</feature>
<dbReference type="EMBL" id="KN817538">
    <property type="protein sequence ID" value="KJA24207.1"/>
    <property type="molecule type" value="Genomic_DNA"/>
</dbReference>
<organism evidence="2 3">
    <name type="scientific">Hypholoma sublateritium (strain FD-334 SS-4)</name>
    <dbReference type="NCBI Taxonomy" id="945553"/>
    <lineage>
        <taxon>Eukaryota</taxon>
        <taxon>Fungi</taxon>
        <taxon>Dikarya</taxon>
        <taxon>Basidiomycota</taxon>
        <taxon>Agaricomycotina</taxon>
        <taxon>Agaricomycetes</taxon>
        <taxon>Agaricomycetidae</taxon>
        <taxon>Agaricales</taxon>
        <taxon>Agaricineae</taxon>
        <taxon>Strophariaceae</taxon>
        <taxon>Hypholoma</taxon>
    </lineage>
</organism>